<evidence type="ECO:0000256" key="1">
    <source>
        <dbReference type="SAM" id="MobiDB-lite"/>
    </source>
</evidence>
<dbReference type="KEGG" id="mgl:MGL_0295"/>
<feature type="compositionally biased region" description="Polar residues" evidence="1">
    <location>
        <begin position="159"/>
        <end position="180"/>
    </location>
</feature>
<gene>
    <name evidence="4" type="ORF">MGL_0295</name>
</gene>
<keyword evidence="5" id="KW-1185">Reference proteome</keyword>
<feature type="compositionally biased region" description="Polar residues" evidence="1">
    <location>
        <begin position="715"/>
        <end position="742"/>
    </location>
</feature>
<dbReference type="InterPro" id="IPR011993">
    <property type="entry name" value="PH-like_dom_sf"/>
</dbReference>
<evidence type="ECO:0000259" key="2">
    <source>
        <dbReference type="PROSITE" id="PS50003"/>
    </source>
</evidence>
<feature type="region of interest" description="Disordered" evidence="1">
    <location>
        <begin position="190"/>
        <end position="209"/>
    </location>
</feature>
<dbReference type="InParanoid" id="A8PSP7"/>
<dbReference type="Gene3D" id="2.30.29.30">
    <property type="entry name" value="Pleckstrin-homology domain (PH domain)/Phosphotyrosine-binding domain (PTB)"/>
    <property type="match status" value="1"/>
</dbReference>
<feature type="compositionally biased region" description="Low complexity" evidence="1">
    <location>
        <begin position="743"/>
        <end position="762"/>
    </location>
</feature>
<dbReference type="PANTHER" id="PTHR45818:SF3">
    <property type="entry name" value="PROTEIN VAV"/>
    <property type="match status" value="1"/>
</dbReference>
<feature type="compositionally biased region" description="Low complexity" evidence="1">
    <location>
        <begin position="17"/>
        <end position="42"/>
    </location>
</feature>
<feature type="region of interest" description="Disordered" evidence="1">
    <location>
        <begin position="600"/>
        <end position="626"/>
    </location>
</feature>
<evidence type="ECO:0008006" key="6">
    <source>
        <dbReference type="Google" id="ProtNLM"/>
    </source>
</evidence>
<dbReference type="Gene3D" id="1.20.900.10">
    <property type="entry name" value="Dbl homology (DH) domain"/>
    <property type="match status" value="1"/>
</dbReference>
<dbReference type="AlphaFoldDB" id="A8PSP7"/>
<reference evidence="4 5" key="1">
    <citation type="journal article" date="2007" name="Proc. Natl. Acad. Sci. U.S.A.">
        <title>Dandruff-associated Malassezia genomes reveal convergent and divergent virulence traits shared with plant and human fungal pathogens.</title>
        <authorList>
            <person name="Xu J."/>
            <person name="Saunders C.W."/>
            <person name="Hu P."/>
            <person name="Grant R.A."/>
            <person name="Boekhout T."/>
            <person name="Kuramae E.E."/>
            <person name="Kronstad J.W."/>
            <person name="Deangelis Y.M."/>
            <person name="Reeder N.L."/>
            <person name="Johnstone K.R."/>
            <person name="Leland M."/>
            <person name="Fieno A.M."/>
            <person name="Begley W.M."/>
            <person name="Sun Y."/>
            <person name="Lacey M.P."/>
            <person name="Chaudhary T."/>
            <person name="Keough T."/>
            <person name="Chu L."/>
            <person name="Sears R."/>
            <person name="Yuan B."/>
            <person name="Dawson T.L.Jr."/>
        </authorList>
    </citation>
    <scope>NUCLEOTIDE SEQUENCE [LARGE SCALE GENOMIC DNA]</scope>
    <source>
        <strain evidence="5">ATCC MYA-4612 / CBS 7966</strain>
    </source>
</reference>
<dbReference type="InterPro" id="IPR035899">
    <property type="entry name" value="DBL_dom_sf"/>
</dbReference>
<evidence type="ECO:0000313" key="5">
    <source>
        <dbReference type="Proteomes" id="UP000008837"/>
    </source>
</evidence>
<dbReference type="GO" id="GO:0005737">
    <property type="term" value="C:cytoplasm"/>
    <property type="evidence" value="ECO:0007669"/>
    <property type="project" value="TreeGrafter"/>
</dbReference>
<dbReference type="PANTHER" id="PTHR45818">
    <property type="entry name" value="PROTEIN VAV"/>
    <property type="match status" value="1"/>
</dbReference>
<feature type="compositionally biased region" description="Low complexity" evidence="1">
    <location>
        <begin position="953"/>
        <end position="981"/>
    </location>
</feature>
<feature type="compositionally biased region" description="Polar residues" evidence="1">
    <location>
        <begin position="1"/>
        <end position="16"/>
    </location>
</feature>
<dbReference type="SUPFAM" id="SSF50729">
    <property type="entry name" value="PH domain-like"/>
    <property type="match status" value="1"/>
</dbReference>
<dbReference type="InterPro" id="IPR000219">
    <property type="entry name" value="DH_dom"/>
</dbReference>
<sequence length="1001" mass="107720">MVLQVETTSTNSQGQIMPSSYGGSSDVSMPSSQPPSQVSSRAPSPPLSLQSGVVKPAAPIRTVPSTSSMSRSDGAPEMVMMISSAPTPSPMVLHPPRTSLLLPSSKSSVSNSHDLESIHSPWLIDGSALQRVSSPELDTDISRTSSTSTKNSVAMAGSPKSSSESVHTAHSGSQSSTAESAKSAEIIKADTESDHANDEGEVTAEVDSTDTRHRLKRLHSLLELAETEANYVKDLDVLINVFFKLLPGVPYFADSSSRLNTVVRNGPALLKLHRNMSSRLTDIVSCKRLASSDSERTEMERAHSPDCDEAVSLYAKLFIELAPEFSRVYCEFCSRQKEALSLIDTVEQRPEWDLYQYRASDTVRSLGSCEDIQDSASQAAMRAKSRQRLLFRDFFIKPIQRVCLYPIILQTIRAYSTPAHQALLDDALRHMRQVTADVNEASAKRQARLLSEMIISRMEPSLSLSSSFLPSLGDCKMTGNLDVLYHHPELAPLTTPLATKYYGCVLYADFVLMFKARKTYTYQPRYWFPLADVKLTPSTDPTVKLPLSFRLTIHGHHFEMIATTEKERDLWLDAFAKAISEGPAPQRRLHGMDVPFPCNLEPVPPSASSSTSTSVSSSSSSVTPSAVDPLARYLGTCTLNDGSDGRSCASQPSTEVLMRLKSPPRRAAKDKVMVFSDACISARSSIDIDSTRSRGMLVGSRVGLHRLSGNETLSLRLSTNDLPPSTSALTSSQDSTSVLTTESPLDSSRPQSLSSPQSSKGLDSADHKASRPSRSETDPVRSRSPEAPTRQVMPRSQSMLGRTLQELLAPTSLSVPAKAEDLTKALMDAFTPSSASSSASAPVSLSSGSKLKRSSSLDLSGSPTPLGSAASMGPASAVAPSAPSLSSSTSSTSSMPATSFIPLSSSASSAGSGSSSLSTISGSASSEMSMRHHRSRCSSMDRTSSKTTHRRSSSSLSSLPFRSNSNDSTPTTTSPNASRSLSPRRRLAQRFLQRNRFSSIN</sequence>
<dbReference type="OrthoDB" id="1716625at2759"/>
<feature type="compositionally biased region" description="Basic and acidic residues" evidence="1">
    <location>
        <begin position="763"/>
        <end position="784"/>
    </location>
</feature>
<feature type="region of interest" description="Disordered" evidence="1">
    <location>
        <begin position="134"/>
        <end position="184"/>
    </location>
</feature>
<dbReference type="VEuPathDB" id="FungiDB:MGL_0295"/>
<comment type="caution">
    <text evidence="4">The sequence shown here is derived from an EMBL/GenBank/DDBJ whole genome shotgun (WGS) entry which is preliminary data.</text>
</comment>
<dbReference type="GeneID" id="5856826"/>
<feature type="region of interest" description="Disordered" evidence="1">
    <location>
        <begin position="1"/>
        <end position="113"/>
    </location>
</feature>
<feature type="region of interest" description="Disordered" evidence="1">
    <location>
        <begin position="832"/>
        <end position="1001"/>
    </location>
</feature>
<dbReference type="PROSITE" id="PS50010">
    <property type="entry name" value="DH_2"/>
    <property type="match status" value="1"/>
</dbReference>
<accession>A8PSP7</accession>
<dbReference type="InterPro" id="IPR001849">
    <property type="entry name" value="PH_domain"/>
</dbReference>
<dbReference type="Pfam" id="PF00621">
    <property type="entry name" value="RhoGEF"/>
    <property type="match status" value="1"/>
</dbReference>
<organism evidence="4 5">
    <name type="scientific">Malassezia globosa (strain ATCC MYA-4612 / CBS 7966)</name>
    <name type="common">Dandruff-associated fungus</name>
    <dbReference type="NCBI Taxonomy" id="425265"/>
    <lineage>
        <taxon>Eukaryota</taxon>
        <taxon>Fungi</taxon>
        <taxon>Dikarya</taxon>
        <taxon>Basidiomycota</taxon>
        <taxon>Ustilaginomycotina</taxon>
        <taxon>Malasseziomycetes</taxon>
        <taxon>Malasseziales</taxon>
        <taxon>Malasseziaceae</taxon>
        <taxon>Malassezia</taxon>
    </lineage>
</organism>
<evidence type="ECO:0000259" key="3">
    <source>
        <dbReference type="PROSITE" id="PS50010"/>
    </source>
</evidence>
<feature type="domain" description="DH" evidence="3">
    <location>
        <begin position="216"/>
        <end position="441"/>
    </location>
</feature>
<dbReference type="Proteomes" id="UP000008837">
    <property type="component" value="Unassembled WGS sequence"/>
</dbReference>
<dbReference type="STRING" id="425265.A8PSP7"/>
<dbReference type="EMBL" id="AAYY01000001">
    <property type="protein sequence ID" value="EDP45306.1"/>
    <property type="molecule type" value="Genomic_DNA"/>
</dbReference>
<feature type="domain" description="PH" evidence="2">
    <location>
        <begin position="505"/>
        <end position="580"/>
    </location>
</feature>
<name>A8PSP7_MALGO</name>
<feature type="compositionally biased region" description="Low complexity" evidence="1">
    <location>
        <begin position="833"/>
        <end position="928"/>
    </location>
</feature>
<dbReference type="PROSITE" id="PS50003">
    <property type="entry name" value="PH_DOMAIN"/>
    <property type="match status" value="1"/>
</dbReference>
<feature type="region of interest" description="Disordered" evidence="1">
    <location>
        <begin position="715"/>
        <end position="797"/>
    </location>
</feature>
<dbReference type="RefSeq" id="XP_001732520.1">
    <property type="nucleotide sequence ID" value="XM_001732468.1"/>
</dbReference>
<dbReference type="OMA" id="HFEMIAT"/>
<dbReference type="GO" id="GO:0005085">
    <property type="term" value="F:guanyl-nucleotide exchange factor activity"/>
    <property type="evidence" value="ECO:0007669"/>
    <property type="project" value="InterPro"/>
</dbReference>
<dbReference type="SMART" id="SM00233">
    <property type="entry name" value="PH"/>
    <property type="match status" value="1"/>
</dbReference>
<dbReference type="SUPFAM" id="SSF48065">
    <property type="entry name" value="DBL homology domain (DH-domain)"/>
    <property type="match status" value="1"/>
</dbReference>
<protein>
    <recommendedName>
        <fullName evidence="6">DH domain-containing protein</fullName>
    </recommendedName>
</protein>
<feature type="compositionally biased region" description="Low complexity" evidence="1">
    <location>
        <begin position="937"/>
        <end position="946"/>
    </location>
</feature>
<feature type="compositionally biased region" description="Acidic residues" evidence="1">
    <location>
        <begin position="199"/>
        <end position="208"/>
    </location>
</feature>
<feature type="compositionally biased region" description="Low complexity" evidence="1">
    <location>
        <begin position="606"/>
        <end position="626"/>
    </location>
</feature>
<feature type="compositionally biased region" description="Low complexity" evidence="1">
    <location>
        <begin position="99"/>
        <end position="112"/>
    </location>
</feature>
<dbReference type="SMART" id="SM00325">
    <property type="entry name" value="RhoGEF"/>
    <property type="match status" value="1"/>
</dbReference>
<evidence type="ECO:0000313" key="4">
    <source>
        <dbReference type="EMBL" id="EDP45306.1"/>
    </source>
</evidence>
<proteinExistence type="predicted"/>